<proteinExistence type="predicted"/>
<dbReference type="PANTHER" id="PTHR22891">
    <property type="entry name" value="EUKARYOTIC TRANSLATION INITIATION FACTOR 2C"/>
    <property type="match status" value="1"/>
</dbReference>
<dbReference type="InterPro" id="IPR003165">
    <property type="entry name" value="Piwi"/>
</dbReference>
<evidence type="ECO:0000313" key="4">
    <source>
        <dbReference type="Proteomes" id="UP001578633"/>
    </source>
</evidence>
<dbReference type="Pfam" id="PF08699">
    <property type="entry name" value="ArgoL1"/>
    <property type="match status" value="1"/>
</dbReference>
<dbReference type="GeneID" id="96082504"/>
<evidence type="ECO:0000259" key="2">
    <source>
        <dbReference type="PROSITE" id="PS50822"/>
    </source>
</evidence>
<protein>
    <recommendedName>
        <fullName evidence="2">Piwi domain-containing protein</fullName>
    </recommendedName>
</protein>
<dbReference type="InterPro" id="IPR036085">
    <property type="entry name" value="PAZ_dom_sf"/>
</dbReference>
<dbReference type="Gene3D" id="3.30.420.10">
    <property type="entry name" value="Ribonuclease H-like superfamily/Ribonuclease H"/>
    <property type="match status" value="1"/>
</dbReference>
<dbReference type="Proteomes" id="UP001578633">
    <property type="component" value="Chromosome 2"/>
</dbReference>
<reference evidence="3 4" key="1">
    <citation type="submission" date="2024-09" db="EMBL/GenBank/DDBJ databases">
        <title>T2T genomes of carrot and Alternaria dauci and their utility for understanding host-pathogen interaction during carrot leaf blight disease.</title>
        <authorList>
            <person name="Liu W."/>
            <person name="Xu S."/>
            <person name="Ou C."/>
            <person name="Liu X."/>
            <person name="Zhuang F."/>
            <person name="Deng X.W."/>
        </authorList>
    </citation>
    <scope>NUCLEOTIDE SEQUENCE [LARGE SCALE GENOMIC DNA]</scope>
    <source>
        <strain evidence="3 4">A2016</strain>
    </source>
</reference>
<accession>A0ABR3UPA9</accession>
<dbReference type="EMBL" id="JBHGVX010000002">
    <property type="protein sequence ID" value="KAL1798145.1"/>
    <property type="molecule type" value="Genomic_DNA"/>
</dbReference>
<keyword evidence="4" id="KW-1185">Reference proteome</keyword>
<dbReference type="SUPFAM" id="SSF101690">
    <property type="entry name" value="PAZ domain"/>
    <property type="match status" value="1"/>
</dbReference>
<sequence>MPPKAAGRLFNDEAKTQILSEMEVSKFNGNACMRCGELEHGHINECDVKQMKQLWSKGDGKFVKLDRMLAEDYYQTELKRLVEEGIYTPVSKAQTASTIQTGAENPTQSEVQTVEPPTGEDTTSSTTPSDAPATPAKKRTPIKTENVGKVEYKEETLQAQGILDGIPKDGLPNVKTELVGPPTSRGELNVITNYVQVRKVPAQLYTYALTFWRPSLDALKPEARVELHKRLELKLVFSAMQEADALGLKKNQKAWATDYRSLWCESAMQGPNQEDTEWDTPGFDCQLLDGRTYQGVYATVKQGELLSNIEKVLREEHISNSNDYIRALNAHVAQCVRRYNKESSESITQLGANKFYLDRGFKQMFNYKNEDLGLRAVRGYYMSIRPGALGSLLNVNVATTAFLPPVRVSDLLKLLSRRSVEKMLRGKRVKLTYRRQDFQENKDAGFSINDELPRTKVFQQFGINASEQKFFTVLGKSKSTSGHISPGDNGTSVLKYFQEMKAQMPGKNSQDLLCVNVGKRVKSLGNKDLTKSMRQQSLDGAQWIPACLLQIVPYQPMTGQMSSEHTTEMLKHAVHLPAENASLIDQEGLRILGLKAQVGAGSKEQLTNLGFQLDSKLIRLAAKKLPLPRLVYEHQKAEGTTRHEPVIDEARASWNLNNAAFTKPGTLNAVHVMPMDEWFRRDQSSTELEIMKDFISQLNAHHVRAVAGRAEEEDYCTERNVEDYLKAWFRNWCKSNDCTVILLQKKDFDIYAKIKRTADFSGYHTICAVGSKITDRPLRGINTFRQQHFSNMALKVNLKLGGDNHWLNDDDLNKVLGGKELRQTTIIFGSDVTHPGHGAKIGTPSIACVVSTVDANFMSYRGSMRLQAGGQEQIDEANLRSMIKEQLNTWKSYNDGKLPTRILFYRDGVSESQFAAVEGTEIPQIAEAYKEAGGDSNKLSVCFLVVGKRHHTRFYAADKNATYEAKEKIRGGSKGKPQERWYLNGNVKAGLVVDSVVTAPKPTNFFLQSHCAIKGTARSAHYYVLQNNTNISEEDLQKLTMMLCYTFGRSTTGVSYATPAYVADRLCDRGRSYIRLWADDELAEPVFSYKKPKGADGNERKLTDSEILEQKKEMVNEFLRSGLWGKYQDGSTEPERLNPWHPNLDQGMFWM</sequence>
<evidence type="ECO:0000313" key="3">
    <source>
        <dbReference type="EMBL" id="KAL1798145.1"/>
    </source>
</evidence>
<gene>
    <name evidence="3" type="ORF">ACET3X_002182</name>
</gene>
<evidence type="ECO:0000256" key="1">
    <source>
        <dbReference type="SAM" id="MobiDB-lite"/>
    </source>
</evidence>
<dbReference type="SMART" id="SM01163">
    <property type="entry name" value="DUF1785"/>
    <property type="match status" value="1"/>
</dbReference>
<feature type="region of interest" description="Disordered" evidence="1">
    <location>
        <begin position="97"/>
        <end position="146"/>
    </location>
</feature>
<dbReference type="InterPro" id="IPR014811">
    <property type="entry name" value="ArgoL1"/>
</dbReference>
<dbReference type="InterPro" id="IPR036397">
    <property type="entry name" value="RNaseH_sf"/>
</dbReference>
<organism evidence="3 4">
    <name type="scientific">Alternaria dauci</name>
    <dbReference type="NCBI Taxonomy" id="48095"/>
    <lineage>
        <taxon>Eukaryota</taxon>
        <taxon>Fungi</taxon>
        <taxon>Dikarya</taxon>
        <taxon>Ascomycota</taxon>
        <taxon>Pezizomycotina</taxon>
        <taxon>Dothideomycetes</taxon>
        <taxon>Pleosporomycetidae</taxon>
        <taxon>Pleosporales</taxon>
        <taxon>Pleosporineae</taxon>
        <taxon>Pleosporaceae</taxon>
        <taxon>Alternaria</taxon>
        <taxon>Alternaria sect. Porri</taxon>
    </lineage>
</organism>
<name>A0ABR3UPA9_9PLEO</name>
<dbReference type="Gene3D" id="2.170.260.10">
    <property type="entry name" value="paz domain"/>
    <property type="match status" value="1"/>
</dbReference>
<comment type="caution">
    <text evidence="3">The sequence shown here is derived from an EMBL/GenBank/DDBJ whole genome shotgun (WGS) entry which is preliminary data.</text>
</comment>
<feature type="compositionally biased region" description="Polar residues" evidence="1">
    <location>
        <begin position="97"/>
        <end position="112"/>
    </location>
</feature>
<feature type="compositionally biased region" description="Low complexity" evidence="1">
    <location>
        <begin position="121"/>
        <end position="135"/>
    </location>
</feature>
<dbReference type="Pfam" id="PF02171">
    <property type="entry name" value="Piwi"/>
    <property type="match status" value="1"/>
</dbReference>
<dbReference type="PROSITE" id="PS50822">
    <property type="entry name" value="PIWI"/>
    <property type="match status" value="1"/>
</dbReference>
<dbReference type="SMART" id="SM00950">
    <property type="entry name" value="Piwi"/>
    <property type="match status" value="1"/>
</dbReference>
<dbReference type="SUPFAM" id="SSF53098">
    <property type="entry name" value="Ribonuclease H-like"/>
    <property type="match status" value="1"/>
</dbReference>
<dbReference type="Gene3D" id="3.40.50.2300">
    <property type="match status" value="1"/>
</dbReference>
<feature type="domain" description="Piwi" evidence="2">
    <location>
        <begin position="773"/>
        <end position="1075"/>
    </location>
</feature>
<dbReference type="InterPro" id="IPR012337">
    <property type="entry name" value="RNaseH-like_sf"/>
</dbReference>
<dbReference type="RefSeq" id="XP_069308729.1">
    <property type="nucleotide sequence ID" value="XM_069449552.1"/>
</dbReference>